<dbReference type="AlphaFoldDB" id="A0A941W151"/>
<gene>
    <name evidence="1" type="ORF">MAG551_00247</name>
</gene>
<evidence type="ECO:0000313" key="1">
    <source>
        <dbReference type="EMBL" id="MBS1257211.1"/>
    </source>
</evidence>
<proteinExistence type="predicted"/>
<dbReference type="SUPFAM" id="SSF158446">
    <property type="entry name" value="IVS-encoded protein-like"/>
    <property type="match status" value="1"/>
</dbReference>
<evidence type="ECO:0008006" key="3">
    <source>
        <dbReference type="Google" id="ProtNLM"/>
    </source>
</evidence>
<dbReference type="EMBL" id="JAANXD010000016">
    <property type="protein sequence ID" value="MBS1257211.1"/>
    <property type="molecule type" value="Genomic_DNA"/>
</dbReference>
<organism evidence="1 2">
    <name type="scientific">Candidatus Scalindua arabica</name>
    <dbReference type="NCBI Taxonomy" id="1127984"/>
    <lineage>
        <taxon>Bacteria</taxon>
        <taxon>Pseudomonadati</taxon>
        <taxon>Planctomycetota</taxon>
        <taxon>Candidatus Brocadiia</taxon>
        <taxon>Candidatus Brocadiales</taxon>
        <taxon>Candidatus Scalinduaceae</taxon>
        <taxon>Candidatus Scalindua</taxon>
    </lineage>
</organism>
<name>A0A941W151_9BACT</name>
<dbReference type="Gene3D" id="1.20.1440.60">
    <property type="entry name" value="23S rRNA-intervening sequence"/>
    <property type="match status" value="1"/>
</dbReference>
<dbReference type="InterPro" id="IPR036583">
    <property type="entry name" value="23S_rRNA_IVS_sf"/>
</dbReference>
<sequence length="64" mass="7596">MGETDNRINSYKDLRVYQNSMDSAMEIFQLTKVFPSEEKLDKTYNHIIAQIVLMINDADKWLIR</sequence>
<dbReference type="Proteomes" id="UP000722750">
    <property type="component" value="Unassembled WGS sequence"/>
</dbReference>
<comment type="caution">
    <text evidence="1">The sequence shown here is derived from an EMBL/GenBank/DDBJ whole genome shotgun (WGS) entry which is preliminary data.</text>
</comment>
<evidence type="ECO:0000313" key="2">
    <source>
        <dbReference type="Proteomes" id="UP000722750"/>
    </source>
</evidence>
<protein>
    <recommendedName>
        <fullName evidence="3">Four helix bundle protein</fullName>
    </recommendedName>
</protein>
<reference evidence="1" key="1">
    <citation type="journal article" date="2021" name="ISME J.">
        <title>Fine-scale metabolic discontinuity in a stratified prokaryote microbiome of a Red Sea deep halocline.</title>
        <authorList>
            <person name="Michoud G."/>
            <person name="Ngugi D.K."/>
            <person name="Barozzi A."/>
            <person name="Merlino G."/>
            <person name="Calleja M.L."/>
            <person name="Delgado-Huertas A."/>
            <person name="Moran X.A.G."/>
            <person name="Daffonchio D."/>
        </authorList>
    </citation>
    <scope>NUCLEOTIDE SEQUENCE</scope>
    <source>
        <strain evidence="1">SuakinDeep_MAG55_1</strain>
    </source>
</reference>
<accession>A0A941W151</accession>